<name>A0ABW9DLI3_9BURK</name>
<dbReference type="Proteomes" id="UP001629367">
    <property type="component" value="Unassembled WGS sequence"/>
</dbReference>
<dbReference type="EMBL" id="JAQQBZ010000051">
    <property type="protein sequence ID" value="MFM0598412.1"/>
    <property type="molecule type" value="Genomic_DNA"/>
</dbReference>
<evidence type="ECO:0000313" key="1">
    <source>
        <dbReference type="EMBL" id="MFM0598412.1"/>
    </source>
</evidence>
<accession>A0ABW9DLI3</accession>
<organism evidence="1 2">
    <name type="scientific">Paraburkholderia dilworthii</name>
    <dbReference type="NCBI Taxonomy" id="948106"/>
    <lineage>
        <taxon>Bacteria</taxon>
        <taxon>Pseudomonadati</taxon>
        <taxon>Pseudomonadota</taxon>
        <taxon>Betaproteobacteria</taxon>
        <taxon>Burkholderiales</taxon>
        <taxon>Burkholderiaceae</taxon>
        <taxon>Paraburkholderia</taxon>
    </lineage>
</organism>
<proteinExistence type="predicted"/>
<evidence type="ECO:0000313" key="2">
    <source>
        <dbReference type="Proteomes" id="UP001629367"/>
    </source>
</evidence>
<keyword evidence="2" id="KW-1185">Reference proteome</keyword>
<comment type="caution">
    <text evidence="1">The sequence shown here is derived from an EMBL/GenBank/DDBJ whole genome shotgun (WGS) entry which is preliminary data.</text>
</comment>
<sequence length="124" mass="14208">MSTMSNPLNLDLRARAELLAYLVASHLLARQMTGDWLSTDHVVESTVLWLRTNGGGANVMQRVMLSTRALEIAEQLETTSSPAFTRQLVPTLFCENLRLDFRSPTAREIYQRCLTRLLHTRWFD</sequence>
<reference evidence="1 2" key="1">
    <citation type="journal article" date="2024" name="Chem. Sci.">
        <title>Discovery of megapolipeptins by genome mining of a Burkholderiales bacteria collection.</title>
        <authorList>
            <person name="Paulo B.S."/>
            <person name="Recchia M.J.J."/>
            <person name="Lee S."/>
            <person name="Fergusson C.H."/>
            <person name="Romanowski S.B."/>
            <person name="Hernandez A."/>
            <person name="Krull N."/>
            <person name="Liu D.Y."/>
            <person name="Cavanagh H."/>
            <person name="Bos A."/>
            <person name="Gray C.A."/>
            <person name="Murphy B.T."/>
            <person name="Linington R.G."/>
            <person name="Eustaquio A.S."/>
        </authorList>
    </citation>
    <scope>NUCLEOTIDE SEQUENCE [LARGE SCALE GENOMIC DNA]</scope>
    <source>
        <strain evidence="1 2">RL17-335-BIF-A</strain>
    </source>
</reference>
<dbReference type="RefSeq" id="WP_408220038.1">
    <property type="nucleotide sequence ID" value="NZ_JAQQBZ010000051.1"/>
</dbReference>
<gene>
    <name evidence="1" type="ORF">PQQ68_35790</name>
</gene>
<protein>
    <submittedName>
        <fullName evidence="1">Uncharacterized protein</fullName>
    </submittedName>
</protein>